<dbReference type="OrthoDB" id="439411at2759"/>
<protein>
    <submittedName>
        <fullName evidence="1">Uncharacterized protein</fullName>
    </submittedName>
</protein>
<sequence length="525" mass="59662">MMVPWSDLVPIPDQYKKAGCLVEDTALRGITLEKLEELLDLIRQVLDAGYEITDRFSGETVNLDSINLYHIDEHFVKPLTEKEQCSFAELVSTERVTKPPIFMVSHYWGTSLVDTIRMLKLHRHASFSIWDARTERWKCRRNRTYSVWICAFSNRQHSLDQEGIDTPTYMQTPFARVISSEHCLGTVMLLDEIKATPLQRSWCIFEAFVSIAKTTHKRKRHRLDIATIIPEGSYRSGNNRSNLRCAGILSETHLLSFSGGDRLGFRTTDHPDPRNFPDDEGTRICKPGSFPVEVALRGMQVNILDAQATQPVDQERIRMWVGSNANQVNQTLREKFLSVALQGSCKTCDPTILTRTLELACSRFSRQVVIDTLHDLQVAVILFNKRNEADLESAQCTKALVDIGWNPNKPMKPEMLLGSTLCMAIRREQYETTRVLLDAGADPNILRPSELFLIVCATLGDDFPQEIETILCEKVGILKKCVVGCLFGCLPCTMCCMFCGHYCSLLNPCYARNNFRSLIRSYDDD</sequence>
<dbReference type="AlphaFoldDB" id="A0A9N8D9Y0"/>
<dbReference type="Proteomes" id="UP001153069">
    <property type="component" value="Unassembled WGS sequence"/>
</dbReference>
<keyword evidence="2" id="KW-1185">Reference proteome</keyword>
<evidence type="ECO:0000313" key="1">
    <source>
        <dbReference type="EMBL" id="CAB9496640.1"/>
    </source>
</evidence>
<organism evidence="1 2">
    <name type="scientific">Seminavis robusta</name>
    <dbReference type="NCBI Taxonomy" id="568900"/>
    <lineage>
        <taxon>Eukaryota</taxon>
        <taxon>Sar</taxon>
        <taxon>Stramenopiles</taxon>
        <taxon>Ochrophyta</taxon>
        <taxon>Bacillariophyta</taxon>
        <taxon>Bacillariophyceae</taxon>
        <taxon>Bacillariophycidae</taxon>
        <taxon>Naviculales</taxon>
        <taxon>Naviculaceae</taxon>
        <taxon>Seminavis</taxon>
    </lineage>
</organism>
<accession>A0A9N8D9Y0</accession>
<name>A0A9N8D9Y0_9STRA</name>
<proteinExistence type="predicted"/>
<gene>
    <name evidence="1" type="ORF">SEMRO_7_G006100.1</name>
</gene>
<evidence type="ECO:0000313" key="2">
    <source>
        <dbReference type="Proteomes" id="UP001153069"/>
    </source>
</evidence>
<dbReference type="InterPro" id="IPR036770">
    <property type="entry name" value="Ankyrin_rpt-contain_sf"/>
</dbReference>
<comment type="caution">
    <text evidence="1">The sequence shown here is derived from an EMBL/GenBank/DDBJ whole genome shotgun (WGS) entry which is preliminary data.</text>
</comment>
<dbReference type="SUPFAM" id="SSF48403">
    <property type="entry name" value="Ankyrin repeat"/>
    <property type="match status" value="1"/>
</dbReference>
<dbReference type="EMBL" id="CAICTM010000007">
    <property type="protein sequence ID" value="CAB9496640.1"/>
    <property type="molecule type" value="Genomic_DNA"/>
</dbReference>
<reference evidence="1" key="1">
    <citation type="submission" date="2020-06" db="EMBL/GenBank/DDBJ databases">
        <authorList>
            <consortium name="Plant Systems Biology data submission"/>
        </authorList>
    </citation>
    <scope>NUCLEOTIDE SEQUENCE</scope>
    <source>
        <strain evidence="1">D6</strain>
    </source>
</reference>